<dbReference type="FunFam" id="1.25.40.10:FF:000125">
    <property type="entry name" value="Pentatricopeptide repeat-containing protein"/>
    <property type="match status" value="1"/>
</dbReference>
<dbReference type="InterPro" id="IPR002885">
    <property type="entry name" value="PPR_rpt"/>
</dbReference>
<evidence type="ECO:0008006" key="5">
    <source>
        <dbReference type="Google" id="ProtNLM"/>
    </source>
</evidence>
<dbReference type="PROSITE" id="PS51375">
    <property type="entry name" value="PPR"/>
    <property type="match status" value="2"/>
</dbReference>
<dbReference type="OrthoDB" id="185373at2759"/>
<dbReference type="Gene3D" id="1.25.40.10">
    <property type="entry name" value="Tetratricopeptide repeat domain"/>
    <property type="match status" value="2"/>
</dbReference>
<proteinExistence type="predicted"/>
<dbReference type="SUPFAM" id="SSF48452">
    <property type="entry name" value="TPR-like"/>
    <property type="match status" value="1"/>
</dbReference>
<dbReference type="GO" id="GO:0048731">
    <property type="term" value="P:system development"/>
    <property type="evidence" value="ECO:0007669"/>
    <property type="project" value="UniProtKB-ARBA"/>
</dbReference>
<evidence type="ECO:0000256" key="2">
    <source>
        <dbReference type="PROSITE-ProRule" id="PRU00708"/>
    </source>
</evidence>
<sequence length="299" mass="33677">MKARNIPQINMKNNNPNCQIQSSGLSSLNNITDPLTNWSYSIKNCISQGKLKQALLTYTHNRVNGSSIMGVVPLVLKACAALSMLSLGKSLHAESMKSGFDCNVMVGTALLDMYGKCGEIWSARNVFDYMPERNVITWNAMVGGYIKSGDIKIAFLLFENMSEKTIVTWNEMIYGYARNGDMVMARRFFNRVPDELRNVVTWSVMVDGYASNGDMDAARELFEIMPKRNFYVWSSMVSGYFKKGDVKSAKAVFDRMTTKNLPSGDNVEGTIKQSYQCLKRCLLKTYNIGDMASCKYLWL</sequence>
<dbReference type="InterPro" id="IPR011990">
    <property type="entry name" value="TPR-like_helical_dom_sf"/>
</dbReference>
<dbReference type="Pfam" id="PF01535">
    <property type="entry name" value="PPR"/>
    <property type="match status" value="5"/>
</dbReference>
<accession>A0A9Q1LQK7</accession>
<feature type="repeat" description="PPR" evidence="2">
    <location>
        <begin position="198"/>
        <end position="232"/>
    </location>
</feature>
<dbReference type="PANTHER" id="PTHR47926">
    <property type="entry name" value="PENTATRICOPEPTIDE REPEAT-CONTAINING PROTEIN"/>
    <property type="match status" value="1"/>
</dbReference>
<dbReference type="NCBIfam" id="TIGR00756">
    <property type="entry name" value="PPR"/>
    <property type="match status" value="4"/>
</dbReference>
<evidence type="ECO:0000313" key="3">
    <source>
        <dbReference type="EMBL" id="KAJ8541559.1"/>
    </source>
</evidence>
<feature type="repeat" description="PPR" evidence="2">
    <location>
        <begin position="134"/>
        <end position="168"/>
    </location>
</feature>
<dbReference type="InterPro" id="IPR046960">
    <property type="entry name" value="PPR_At4g14850-like_plant"/>
</dbReference>
<dbReference type="EMBL" id="JAJAGQ010000015">
    <property type="protein sequence ID" value="KAJ8541559.1"/>
    <property type="molecule type" value="Genomic_DNA"/>
</dbReference>
<dbReference type="PANTHER" id="PTHR47926:SF359">
    <property type="entry name" value="PENTACOTRIPEPTIDE-REPEAT REGION OF PRORP DOMAIN-CONTAINING PROTEIN"/>
    <property type="match status" value="1"/>
</dbReference>
<dbReference type="GO" id="GO:0003723">
    <property type="term" value="F:RNA binding"/>
    <property type="evidence" value="ECO:0007669"/>
    <property type="project" value="InterPro"/>
</dbReference>
<dbReference type="AlphaFoldDB" id="A0A9Q1LQK7"/>
<evidence type="ECO:0000256" key="1">
    <source>
        <dbReference type="ARBA" id="ARBA00022737"/>
    </source>
</evidence>
<organism evidence="3 4">
    <name type="scientific">Anisodus acutangulus</name>
    <dbReference type="NCBI Taxonomy" id="402998"/>
    <lineage>
        <taxon>Eukaryota</taxon>
        <taxon>Viridiplantae</taxon>
        <taxon>Streptophyta</taxon>
        <taxon>Embryophyta</taxon>
        <taxon>Tracheophyta</taxon>
        <taxon>Spermatophyta</taxon>
        <taxon>Magnoliopsida</taxon>
        <taxon>eudicotyledons</taxon>
        <taxon>Gunneridae</taxon>
        <taxon>Pentapetalae</taxon>
        <taxon>asterids</taxon>
        <taxon>lamiids</taxon>
        <taxon>Solanales</taxon>
        <taxon>Solanaceae</taxon>
        <taxon>Solanoideae</taxon>
        <taxon>Hyoscyameae</taxon>
        <taxon>Anisodus</taxon>
    </lineage>
</organism>
<reference evidence="4" key="1">
    <citation type="journal article" date="2023" name="Proc. Natl. Acad. Sci. U.S.A.">
        <title>Genomic and structural basis for evolution of tropane alkaloid biosynthesis.</title>
        <authorList>
            <person name="Wanga Y.-J."/>
            <person name="Taina T."/>
            <person name="Yua J.-Y."/>
            <person name="Lia J."/>
            <person name="Xua B."/>
            <person name="Chenc J."/>
            <person name="D'Auriad J.C."/>
            <person name="Huanga J.-P."/>
            <person name="Huanga S.-X."/>
        </authorList>
    </citation>
    <scope>NUCLEOTIDE SEQUENCE [LARGE SCALE GENOMIC DNA]</scope>
    <source>
        <strain evidence="4">cv. KIB-2019</strain>
    </source>
</reference>
<comment type="caution">
    <text evidence="3">The sequence shown here is derived from an EMBL/GenBank/DDBJ whole genome shotgun (WGS) entry which is preliminary data.</text>
</comment>
<protein>
    <recommendedName>
        <fullName evidence="5">Pentatricopeptide repeat-containing protein</fullName>
    </recommendedName>
</protein>
<dbReference type="GO" id="GO:0009451">
    <property type="term" value="P:RNA modification"/>
    <property type="evidence" value="ECO:0007669"/>
    <property type="project" value="InterPro"/>
</dbReference>
<dbReference type="Proteomes" id="UP001152561">
    <property type="component" value="Unassembled WGS sequence"/>
</dbReference>
<gene>
    <name evidence="3" type="ORF">K7X08_002375</name>
</gene>
<name>A0A9Q1LQK7_9SOLA</name>
<keyword evidence="1" id="KW-0677">Repeat</keyword>
<evidence type="ECO:0000313" key="4">
    <source>
        <dbReference type="Proteomes" id="UP001152561"/>
    </source>
</evidence>
<keyword evidence="4" id="KW-1185">Reference proteome</keyword>